<evidence type="ECO:0000256" key="1">
    <source>
        <dbReference type="SAM" id="MobiDB-lite"/>
    </source>
</evidence>
<proteinExistence type="predicted"/>
<protein>
    <submittedName>
        <fullName evidence="2">Uncharacterized protein</fullName>
    </submittedName>
</protein>
<reference evidence="2" key="1">
    <citation type="journal article" date="2023" name="Mol. Phylogenet. Evol.">
        <title>Genome-scale phylogeny and comparative genomics of the fungal order Sordariales.</title>
        <authorList>
            <person name="Hensen N."/>
            <person name="Bonometti L."/>
            <person name="Westerberg I."/>
            <person name="Brannstrom I.O."/>
            <person name="Guillou S."/>
            <person name="Cros-Aarteil S."/>
            <person name="Calhoun S."/>
            <person name="Haridas S."/>
            <person name="Kuo A."/>
            <person name="Mondo S."/>
            <person name="Pangilinan J."/>
            <person name="Riley R."/>
            <person name="LaButti K."/>
            <person name="Andreopoulos B."/>
            <person name="Lipzen A."/>
            <person name="Chen C."/>
            <person name="Yan M."/>
            <person name="Daum C."/>
            <person name="Ng V."/>
            <person name="Clum A."/>
            <person name="Steindorff A."/>
            <person name="Ohm R.A."/>
            <person name="Martin F."/>
            <person name="Silar P."/>
            <person name="Natvig D.O."/>
            <person name="Lalanne C."/>
            <person name="Gautier V."/>
            <person name="Ament-Velasquez S.L."/>
            <person name="Kruys A."/>
            <person name="Hutchinson M.I."/>
            <person name="Powell A.J."/>
            <person name="Barry K."/>
            <person name="Miller A.N."/>
            <person name="Grigoriev I.V."/>
            <person name="Debuchy R."/>
            <person name="Gladieux P."/>
            <person name="Hiltunen Thoren M."/>
            <person name="Johannesson H."/>
        </authorList>
    </citation>
    <scope>NUCLEOTIDE SEQUENCE</scope>
    <source>
        <strain evidence="2">CBS 232.78</strain>
    </source>
</reference>
<dbReference type="AlphaFoldDB" id="A0AAE0NGY4"/>
<sequence length="205" mass="23869">MNKPAYTAFTLRENLWIHGPTSKGTKSSIPFPGQKPSATRLWPGRQHQEGHSVEPLGRVERHLFSHRPHDNTARERERTSARRKLQHQHREFVYSSLILFIDQRGPVQTYLVDPSKHPVVSEWFHCDKYAREEQTWKDFLFRLGKDKPDLSSRVEVHVDGASFWATASTFGIFVRLKVISPPIHDSCAVWDEPRLPRQSTWVIPE</sequence>
<feature type="region of interest" description="Disordered" evidence="1">
    <location>
        <begin position="63"/>
        <end position="82"/>
    </location>
</feature>
<gene>
    <name evidence="2" type="ORF">B0H63DRAFT_197815</name>
</gene>
<organism evidence="2 3">
    <name type="scientific">Podospora didyma</name>
    <dbReference type="NCBI Taxonomy" id="330526"/>
    <lineage>
        <taxon>Eukaryota</taxon>
        <taxon>Fungi</taxon>
        <taxon>Dikarya</taxon>
        <taxon>Ascomycota</taxon>
        <taxon>Pezizomycotina</taxon>
        <taxon>Sordariomycetes</taxon>
        <taxon>Sordariomycetidae</taxon>
        <taxon>Sordariales</taxon>
        <taxon>Podosporaceae</taxon>
        <taxon>Podospora</taxon>
    </lineage>
</organism>
<comment type="caution">
    <text evidence="2">The sequence shown here is derived from an EMBL/GenBank/DDBJ whole genome shotgun (WGS) entry which is preliminary data.</text>
</comment>
<evidence type="ECO:0000313" key="2">
    <source>
        <dbReference type="EMBL" id="KAK3381224.1"/>
    </source>
</evidence>
<evidence type="ECO:0000313" key="3">
    <source>
        <dbReference type="Proteomes" id="UP001285441"/>
    </source>
</evidence>
<dbReference type="EMBL" id="JAULSW010000005">
    <property type="protein sequence ID" value="KAK3381224.1"/>
    <property type="molecule type" value="Genomic_DNA"/>
</dbReference>
<name>A0AAE0NGY4_9PEZI</name>
<feature type="compositionally biased region" description="Basic and acidic residues" evidence="1">
    <location>
        <begin position="63"/>
        <end position="80"/>
    </location>
</feature>
<keyword evidence="3" id="KW-1185">Reference proteome</keyword>
<dbReference type="Proteomes" id="UP001285441">
    <property type="component" value="Unassembled WGS sequence"/>
</dbReference>
<reference evidence="2" key="2">
    <citation type="submission" date="2023-06" db="EMBL/GenBank/DDBJ databases">
        <authorList>
            <consortium name="Lawrence Berkeley National Laboratory"/>
            <person name="Haridas S."/>
            <person name="Hensen N."/>
            <person name="Bonometti L."/>
            <person name="Westerberg I."/>
            <person name="Brannstrom I.O."/>
            <person name="Guillou S."/>
            <person name="Cros-Aarteil S."/>
            <person name="Calhoun S."/>
            <person name="Kuo A."/>
            <person name="Mondo S."/>
            <person name="Pangilinan J."/>
            <person name="Riley R."/>
            <person name="LaButti K."/>
            <person name="Andreopoulos B."/>
            <person name="Lipzen A."/>
            <person name="Chen C."/>
            <person name="Yanf M."/>
            <person name="Daum C."/>
            <person name="Ng V."/>
            <person name="Clum A."/>
            <person name="Steindorff A."/>
            <person name="Ohm R."/>
            <person name="Martin F."/>
            <person name="Silar P."/>
            <person name="Natvig D."/>
            <person name="Lalanne C."/>
            <person name="Gautier V."/>
            <person name="Ament-velasquez S.L."/>
            <person name="Kruys A."/>
            <person name="Hutchinson M.I."/>
            <person name="Powell A.J."/>
            <person name="Barry K."/>
            <person name="Miller A.N."/>
            <person name="Grigoriev I.V."/>
            <person name="Debuchy R."/>
            <person name="Gladieux P."/>
            <person name="Thoren M.H."/>
            <person name="Johannesson H."/>
        </authorList>
    </citation>
    <scope>NUCLEOTIDE SEQUENCE</scope>
    <source>
        <strain evidence="2">CBS 232.78</strain>
    </source>
</reference>
<accession>A0AAE0NGY4</accession>